<dbReference type="InterPro" id="IPR052703">
    <property type="entry name" value="Aromatic_CoA_ox/epox"/>
</dbReference>
<proteinExistence type="predicted"/>
<name>I3XCD4_SINF2</name>
<dbReference type="InterPro" id="IPR012347">
    <property type="entry name" value="Ferritin-like"/>
</dbReference>
<dbReference type="Pfam" id="PF05138">
    <property type="entry name" value="PaaA_PaaC"/>
    <property type="match status" value="1"/>
</dbReference>
<dbReference type="EMBL" id="CP003563">
    <property type="protein sequence ID" value="AFL53540.1"/>
    <property type="molecule type" value="Genomic_DNA"/>
</dbReference>
<dbReference type="KEGG" id="sfd:USDA257_c50070"/>
<sequence length="261" mass="29025">MAHATLTESAVDPADLCEFLLRMGDNALILGHRLSEWCGHAPALEEDIALANTSLDLIGQTQLWLGLAGEIEGRGRSADDLAYLRDARDFRNLLLTERPNGDYGKTLMRQFLFDAWHYLYLKGLRASSDRRIAEIAEKASKEAAYHIERSHDLVIRLGDGTAESHTRMQEAVDDLWAYTGEMFVNEASDATLATADVAPEPQSLKAEWDALVAETLSEATLKKPADGYMHKGGKRGLHTEHLGYILAELQFLQRAYPGANW</sequence>
<dbReference type="STRING" id="1185652.USDA257_c50070"/>
<dbReference type="SUPFAM" id="SSF47240">
    <property type="entry name" value="Ferritin-like"/>
    <property type="match status" value="1"/>
</dbReference>
<dbReference type="InterPro" id="IPR009078">
    <property type="entry name" value="Ferritin-like_SF"/>
</dbReference>
<accession>I3XCD4</accession>
<dbReference type="Gene3D" id="1.20.1260.10">
    <property type="match status" value="1"/>
</dbReference>
<evidence type="ECO:0000313" key="1">
    <source>
        <dbReference type="EMBL" id="AFL53540.1"/>
    </source>
</evidence>
<gene>
    <name evidence="1" type="primary">paaC</name>
    <name evidence="1" type="ORF">USDA257_c50070</name>
</gene>
<dbReference type="GO" id="GO:0005829">
    <property type="term" value="C:cytosol"/>
    <property type="evidence" value="ECO:0007669"/>
    <property type="project" value="TreeGrafter"/>
</dbReference>
<dbReference type="HOGENOM" id="CLU_070585_0_0_5"/>
<dbReference type="InterPro" id="IPR011882">
    <property type="entry name" value="PaaC"/>
</dbReference>
<reference evidence="1 2" key="1">
    <citation type="journal article" date="2012" name="J. Bacteriol.">
        <title>Complete genome sequence of the broad-host-range strain Sinorhizobium fredii USDA257.</title>
        <authorList>
            <person name="Schuldes J."/>
            <person name="Rodriguez Orbegoso M."/>
            <person name="Schmeisser C."/>
            <person name="Krishnan H.B."/>
            <person name="Daniel R."/>
            <person name="Streit W.R."/>
        </authorList>
    </citation>
    <scope>NUCLEOTIDE SEQUENCE [LARGE SCALE GENOMIC DNA]</scope>
    <source>
        <strain evidence="1 2">USDA 257</strain>
    </source>
</reference>
<dbReference type="GO" id="GO:0010124">
    <property type="term" value="P:phenylacetate catabolic process"/>
    <property type="evidence" value="ECO:0007669"/>
    <property type="project" value="InterPro"/>
</dbReference>
<dbReference type="eggNOG" id="COG3396">
    <property type="taxonomic scope" value="Bacteria"/>
</dbReference>
<dbReference type="InterPro" id="IPR007814">
    <property type="entry name" value="PaaA_PaaC"/>
</dbReference>
<dbReference type="NCBIfam" id="TIGR02158">
    <property type="entry name" value="PA_CoA_Oxy3"/>
    <property type="match status" value="1"/>
</dbReference>
<evidence type="ECO:0000313" key="2">
    <source>
        <dbReference type="Proteomes" id="UP000006180"/>
    </source>
</evidence>
<protein>
    <submittedName>
        <fullName evidence="1">Phenylacetic acid degradation protein PaaC</fullName>
    </submittedName>
</protein>
<organism evidence="1 2">
    <name type="scientific">Sinorhizobium fredii (strain USDA 257)</name>
    <dbReference type="NCBI Taxonomy" id="1185652"/>
    <lineage>
        <taxon>Bacteria</taxon>
        <taxon>Pseudomonadati</taxon>
        <taxon>Pseudomonadota</taxon>
        <taxon>Alphaproteobacteria</taxon>
        <taxon>Hyphomicrobiales</taxon>
        <taxon>Rhizobiaceae</taxon>
        <taxon>Sinorhizobium/Ensifer group</taxon>
        <taxon>Sinorhizobium</taxon>
    </lineage>
</organism>
<dbReference type="PATRIC" id="fig|1185652.3.peg.5195"/>
<dbReference type="RefSeq" id="WP_014765660.1">
    <property type="nucleotide sequence ID" value="NC_018000.1"/>
</dbReference>
<dbReference type="AlphaFoldDB" id="I3XCD4"/>
<dbReference type="PANTHER" id="PTHR30458">
    <property type="entry name" value="PHENYLACETIC ACID DEGRADATION PROTEIN PAA"/>
    <property type="match status" value="1"/>
</dbReference>
<dbReference type="Proteomes" id="UP000006180">
    <property type="component" value="Chromosome"/>
</dbReference>
<dbReference type="PANTHER" id="PTHR30458:SF0">
    <property type="entry name" value="1,2-PHENYLACETYL-COA EPOXIDASE, SUBUNIT C"/>
    <property type="match status" value="1"/>
</dbReference>
<dbReference type="PIRSF" id="PIRSF037834">
    <property type="entry name" value="PA_CoA_Oase3"/>
    <property type="match status" value="1"/>
</dbReference>